<proteinExistence type="predicted"/>
<sequence length="71" mass="7249">LFLASQEGYDKLTNLSGSGGAEGLKEATAGESLRDGKDTGIGSSVTLSLSSIRFGDVSDEDSYPSSGSESR</sequence>
<evidence type="ECO:0000313" key="2">
    <source>
        <dbReference type="EMBL" id="CEK47601.1"/>
    </source>
</evidence>
<dbReference type="AlphaFoldDB" id="A0A0B6XVN8"/>
<name>A0A0B6XVN8_9EUPU</name>
<dbReference type="EMBL" id="HACG01000736">
    <property type="protein sequence ID" value="CEK47601.1"/>
    <property type="molecule type" value="Transcribed_RNA"/>
</dbReference>
<feature type="non-terminal residue" evidence="2">
    <location>
        <position position="1"/>
    </location>
</feature>
<protein>
    <submittedName>
        <fullName evidence="2">Uncharacterized protein</fullName>
    </submittedName>
</protein>
<reference evidence="2" key="1">
    <citation type="submission" date="2014-12" db="EMBL/GenBank/DDBJ databases">
        <title>Insight into the proteome of Arion vulgaris.</title>
        <authorList>
            <person name="Aradska J."/>
            <person name="Bulat T."/>
            <person name="Smidak R."/>
            <person name="Sarate P."/>
            <person name="Gangsoo J."/>
            <person name="Sialana F."/>
            <person name="Bilban M."/>
            <person name="Lubec G."/>
        </authorList>
    </citation>
    <scope>NUCLEOTIDE SEQUENCE</scope>
    <source>
        <tissue evidence="2">Skin</tissue>
    </source>
</reference>
<accession>A0A0B6XVN8</accession>
<gene>
    <name evidence="2" type="primary">ORF1727</name>
</gene>
<feature type="region of interest" description="Disordered" evidence="1">
    <location>
        <begin position="13"/>
        <end position="40"/>
    </location>
</feature>
<evidence type="ECO:0000256" key="1">
    <source>
        <dbReference type="SAM" id="MobiDB-lite"/>
    </source>
</evidence>
<organism evidence="2">
    <name type="scientific">Arion vulgaris</name>
    <dbReference type="NCBI Taxonomy" id="1028688"/>
    <lineage>
        <taxon>Eukaryota</taxon>
        <taxon>Metazoa</taxon>
        <taxon>Spiralia</taxon>
        <taxon>Lophotrochozoa</taxon>
        <taxon>Mollusca</taxon>
        <taxon>Gastropoda</taxon>
        <taxon>Heterobranchia</taxon>
        <taxon>Euthyneura</taxon>
        <taxon>Panpulmonata</taxon>
        <taxon>Eupulmonata</taxon>
        <taxon>Stylommatophora</taxon>
        <taxon>Helicina</taxon>
        <taxon>Arionoidea</taxon>
        <taxon>Arionidae</taxon>
        <taxon>Arion</taxon>
    </lineage>
</organism>
<feature type="non-terminal residue" evidence="2">
    <location>
        <position position="71"/>
    </location>
</feature>